<dbReference type="RefSeq" id="WP_245690393.1">
    <property type="nucleotide sequence ID" value="NZ_FNIM01000002.1"/>
</dbReference>
<dbReference type="GO" id="GO:0022857">
    <property type="term" value="F:transmembrane transporter activity"/>
    <property type="evidence" value="ECO:0007669"/>
    <property type="project" value="InterPro"/>
</dbReference>
<evidence type="ECO:0000256" key="5">
    <source>
        <dbReference type="ARBA" id="ARBA00022692"/>
    </source>
</evidence>
<dbReference type="PANTHER" id="PTHR30472">
    <property type="entry name" value="FERRIC ENTEROBACTIN TRANSPORT SYSTEM PERMEASE PROTEIN"/>
    <property type="match status" value="1"/>
</dbReference>
<keyword evidence="6 9" id="KW-1133">Transmembrane helix</keyword>
<feature type="transmembrane region" description="Helical" evidence="9">
    <location>
        <begin position="123"/>
        <end position="141"/>
    </location>
</feature>
<comment type="similarity">
    <text evidence="2">Belongs to the binding-protein-dependent transport system permease family. FecCD subfamily.</text>
</comment>
<feature type="transmembrane region" description="Helical" evidence="9">
    <location>
        <begin position="39"/>
        <end position="56"/>
    </location>
</feature>
<evidence type="ECO:0000256" key="8">
    <source>
        <dbReference type="SAM" id="MobiDB-lite"/>
    </source>
</evidence>
<dbReference type="Pfam" id="PF01032">
    <property type="entry name" value="FecCD"/>
    <property type="match status" value="1"/>
</dbReference>
<evidence type="ECO:0000256" key="9">
    <source>
        <dbReference type="SAM" id="Phobius"/>
    </source>
</evidence>
<dbReference type="Proteomes" id="UP000198541">
    <property type="component" value="Unassembled WGS sequence"/>
</dbReference>
<protein>
    <submittedName>
        <fullName evidence="10">Iron complex transport system permease protein</fullName>
    </submittedName>
</protein>
<evidence type="ECO:0000256" key="2">
    <source>
        <dbReference type="ARBA" id="ARBA00007935"/>
    </source>
</evidence>
<feature type="transmembrane region" description="Helical" evidence="9">
    <location>
        <begin position="178"/>
        <end position="197"/>
    </location>
</feature>
<evidence type="ECO:0000256" key="7">
    <source>
        <dbReference type="ARBA" id="ARBA00023136"/>
    </source>
</evidence>
<name>A0A1H0ALX5_9ACTO</name>
<dbReference type="PANTHER" id="PTHR30472:SF24">
    <property type="entry name" value="FERRIC ENTEROBACTIN TRANSPORT SYSTEM PERMEASE PROTEIN FEPG"/>
    <property type="match status" value="1"/>
</dbReference>
<evidence type="ECO:0000256" key="6">
    <source>
        <dbReference type="ARBA" id="ARBA00022989"/>
    </source>
</evidence>
<keyword evidence="5 9" id="KW-0812">Transmembrane</keyword>
<feature type="transmembrane region" description="Helical" evidence="9">
    <location>
        <begin position="266"/>
        <end position="296"/>
    </location>
</feature>
<dbReference type="InterPro" id="IPR000522">
    <property type="entry name" value="ABC_transptr_permease_BtuC"/>
</dbReference>
<keyword evidence="4" id="KW-1003">Cell membrane</keyword>
<organism evidence="10 11">
    <name type="scientific">Actinomyces ruminicola</name>
    <dbReference type="NCBI Taxonomy" id="332524"/>
    <lineage>
        <taxon>Bacteria</taxon>
        <taxon>Bacillati</taxon>
        <taxon>Actinomycetota</taxon>
        <taxon>Actinomycetes</taxon>
        <taxon>Actinomycetales</taxon>
        <taxon>Actinomycetaceae</taxon>
        <taxon>Actinomyces</taxon>
    </lineage>
</organism>
<dbReference type="AlphaFoldDB" id="A0A1H0ALX5"/>
<dbReference type="STRING" id="332524.SAMN04487766_11532"/>
<dbReference type="InterPro" id="IPR037294">
    <property type="entry name" value="ABC_BtuC-like"/>
</dbReference>
<feature type="region of interest" description="Disordered" evidence="8">
    <location>
        <begin position="1"/>
        <end position="32"/>
    </location>
</feature>
<keyword evidence="11" id="KW-1185">Reference proteome</keyword>
<comment type="subcellular location">
    <subcellularLocation>
        <location evidence="1">Cell membrane</location>
        <topology evidence="1">Multi-pass membrane protein</topology>
    </subcellularLocation>
</comment>
<dbReference type="GO" id="GO:0033214">
    <property type="term" value="P:siderophore-iron import into cell"/>
    <property type="evidence" value="ECO:0007669"/>
    <property type="project" value="TreeGrafter"/>
</dbReference>
<accession>A0A1H0ALX5</accession>
<dbReference type="CDD" id="cd06550">
    <property type="entry name" value="TM_ABC_iron-siderophores_like"/>
    <property type="match status" value="1"/>
</dbReference>
<feature type="transmembrane region" description="Helical" evidence="9">
    <location>
        <begin position="148"/>
        <end position="166"/>
    </location>
</feature>
<feature type="transmembrane region" description="Helical" evidence="9">
    <location>
        <begin position="218"/>
        <end position="240"/>
    </location>
</feature>
<reference evidence="11" key="1">
    <citation type="submission" date="2016-10" db="EMBL/GenBank/DDBJ databases">
        <authorList>
            <person name="Varghese N."/>
            <person name="Submissions S."/>
        </authorList>
    </citation>
    <scope>NUCLEOTIDE SEQUENCE [LARGE SCALE GENOMIC DNA]</scope>
    <source>
        <strain evidence="11">DSM 27982</strain>
    </source>
</reference>
<evidence type="ECO:0000313" key="10">
    <source>
        <dbReference type="EMBL" id="SDN34371.1"/>
    </source>
</evidence>
<evidence type="ECO:0000256" key="4">
    <source>
        <dbReference type="ARBA" id="ARBA00022475"/>
    </source>
</evidence>
<dbReference type="EMBL" id="FNIM01000002">
    <property type="protein sequence ID" value="SDN34371.1"/>
    <property type="molecule type" value="Genomic_DNA"/>
</dbReference>
<feature type="transmembrane region" description="Helical" evidence="9">
    <location>
        <begin position="333"/>
        <end position="351"/>
    </location>
</feature>
<evidence type="ECO:0000256" key="1">
    <source>
        <dbReference type="ARBA" id="ARBA00004651"/>
    </source>
</evidence>
<dbReference type="Gene3D" id="1.10.3470.10">
    <property type="entry name" value="ABC transporter involved in vitamin B12 uptake, BtuC"/>
    <property type="match status" value="1"/>
</dbReference>
<evidence type="ECO:0000313" key="11">
    <source>
        <dbReference type="Proteomes" id="UP000198541"/>
    </source>
</evidence>
<evidence type="ECO:0000256" key="3">
    <source>
        <dbReference type="ARBA" id="ARBA00022448"/>
    </source>
</evidence>
<gene>
    <name evidence="10" type="ORF">SAMN05216355_10215</name>
</gene>
<sequence length="363" mass="36936">MSARAAPPIPNVPTPGRASSAPAPGFTEPGRRRRHRRHLAVTLGLALLVLALWWALVLTGSTWYSPAEVLAVIAGREVPGASFAVGQLRLPRALLGLLAGLAFGMAGRTSQTMLRNQLASPDIIGITSGASTAAVFAILVLGWSGLRVNLLALGCGLGTALVIYLLSGTGRTQGGRLILIGIGISAMFSSVISYLQLKASIYTVADAMRWLSGSLADASWGQVPLLGVAVAVLGGALLALGGDLSALSLGEETATGLGVAVDRTRLLLLLLMVALAAFATAATGPIAFVAFLAGPITARLVGRTDRSLLAPSALMGAAIVLGADLAGQHLFPTALPVGVVTGIVGAPYLLLQLIRLNREGASA</sequence>
<proteinExistence type="inferred from homology"/>
<keyword evidence="7 9" id="KW-0472">Membrane</keyword>
<dbReference type="SUPFAM" id="SSF81345">
    <property type="entry name" value="ABC transporter involved in vitamin B12 uptake, BtuC"/>
    <property type="match status" value="1"/>
</dbReference>
<keyword evidence="3" id="KW-0813">Transport</keyword>
<dbReference type="GO" id="GO:0005886">
    <property type="term" value="C:plasma membrane"/>
    <property type="evidence" value="ECO:0007669"/>
    <property type="project" value="UniProtKB-SubCell"/>
</dbReference>